<dbReference type="Pfam" id="PF01243">
    <property type="entry name" value="PNPOx_N"/>
    <property type="match status" value="1"/>
</dbReference>
<dbReference type="PANTHER" id="PTHR35176:SF11">
    <property type="entry name" value="PYRIDOXAMINE 5'-PHOSPHATE OXIDASE FAMILY PROTEIN"/>
    <property type="match status" value="1"/>
</dbReference>
<sequence>MTQGSTTASLGAQRCVSLTTFRKDGTPVATPVWITPDGDALVVTTLAASYKVKRLRRDPHVRLVPCTRTGKVHVSTPPVEGTAEIVTDQREIARMTGLVRRKYGLEYRLVMLVERLATLGRRDRVMLRITLQG</sequence>
<keyword evidence="1" id="KW-0560">Oxidoreductase</keyword>
<dbReference type="RefSeq" id="WP_344506708.1">
    <property type="nucleotide sequence ID" value="NZ_BAAAQD010000016.1"/>
</dbReference>
<accession>A0ABN2BG47</accession>
<dbReference type="InterPro" id="IPR052019">
    <property type="entry name" value="F420H2_bilvrd_red/Heme_oxyg"/>
</dbReference>
<dbReference type="Gene3D" id="2.30.110.10">
    <property type="entry name" value="Electron Transport, Fmn-binding Protein, Chain A"/>
    <property type="match status" value="1"/>
</dbReference>
<protein>
    <submittedName>
        <fullName evidence="3">PPOX class F420-dependent oxidoreductase</fullName>
    </submittedName>
</protein>
<evidence type="ECO:0000256" key="1">
    <source>
        <dbReference type="ARBA" id="ARBA00023002"/>
    </source>
</evidence>
<gene>
    <name evidence="3" type="ORF">GCM10009827_069630</name>
</gene>
<evidence type="ECO:0000259" key="2">
    <source>
        <dbReference type="Pfam" id="PF01243"/>
    </source>
</evidence>
<evidence type="ECO:0000313" key="4">
    <source>
        <dbReference type="Proteomes" id="UP001501470"/>
    </source>
</evidence>
<name>A0ABN2BG47_9ACTN</name>
<proteinExistence type="predicted"/>
<comment type="caution">
    <text evidence="3">The sequence shown here is derived from an EMBL/GenBank/DDBJ whole genome shotgun (WGS) entry which is preliminary data.</text>
</comment>
<dbReference type="InterPro" id="IPR019965">
    <property type="entry name" value="PPOX_F420-dep_Rv2061_put"/>
</dbReference>
<organism evidence="3 4">
    <name type="scientific">Dactylosporangium maewongense</name>
    <dbReference type="NCBI Taxonomy" id="634393"/>
    <lineage>
        <taxon>Bacteria</taxon>
        <taxon>Bacillati</taxon>
        <taxon>Actinomycetota</taxon>
        <taxon>Actinomycetes</taxon>
        <taxon>Micromonosporales</taxon>
        <taxon>Micromonosporaceae</taxon>
        <taxon>Dactylosporangium</taxon>
    </lineage>
</organism>
<keyword evidence="4" id="KW-1185">Reference proteome</keyword>
<reference evidence="3 4" key="1">
    <citation type="journal article" date="2019" name="Int. J. Syst. Evol. Microbiol.">
        <title>The Global Catalogue of Microorganisms (GCM) 10K type strain sequencing project: providing services to taxonomists for standard genome sequencing and annotation.</title>
        <authorList>
            <consortium name="The Broad Institute Genomics Platform"/>
            <consortium name="The Broad Institute Genome Sequencing Center for Infectious Disease"/>
            <person name="Wu L."/>
            <person name="Ma J."/>
        </authorList>
    </citation>
    <scope>NUCLEOTIDE SEQUENCE [LARGE SCALE GENOMIC DNA]</scope>
    <source>
        <strain evidence="3 4">JCM 15933</strain>
    </source>
</reference>
<dbReference type="PANTHER" id="PTHR35176">
    <property type="entry name" value="HEME OXYGENASE HI_0854-RELATED"/>
    <property type="match status" value="1"/>
</dbReference>
<dbReference type="InterPro" id="IPR011576">
    <property type="entry name" value="Pyridox_Oxase_N"/>
</dbReference>
<dbReference type="EMBL" id="BAAAQD010000016">
    <property type="protein sequence ID" value="GAA1540406.1"/>
    <property type="molecule type" value="Genomic_DNA"/>
</dbReference>
<dbReference type="InterPro" id="IPR012349">
    <property type="entry name" value="Split_barrel_FMN-bd"/>
</dbReference>
<dbReference type="NCBIfam" id="TIGR03666">
    <property type="entry name" value="Rv2061_F420"/>
    <property type="match status" value="1"/>
</dbReference>
<dbReference type="Proteomes" id="UP001501470">
    <property type="component" value="Unassembled WGS sequence"/>
</dbReference>
<feature type="domain" description="Pyridoxamine 5'-phosphate oxidase N-terminal" evidence="2">
    <location>
        <begin position="10"/>
        <end position="127"/>
    </location>
</feature>
<dbReference type="SUPFAM" id="SSF50475">
    <property type="entry name" value="FMN-binding split barrel"/>
    <property type="match status" value="1"/>
</dbReference>
<evidence type="ECO:0000313" key="3">
    <source>
        <dbReference type="EMBL" id="GAA1540406.1"/>
    </source>
</evidence>